<dbReference type="OrthoDB" id="9807115at2"/>
<keyword evidence="3" id="KW-1003">Cell membrane</keyword>
<keyword evidence="6" id="KW-0029">Amino-acid transport</keyword>
<keyword evidence="8 11" id="KW-0472">Membrane</keyword>
<dbReference type="AlphaFoldDB" id="A0A433JQI2"/>
<dbReference type="GO" id="GO:1903806">
    <property type="term" value="P:L-isoleucine import across plasma membrane"/>
    <property type="evidence" value="ECO:0007669"/>
    <property type="project" value="TreeGrafter"/>
</dbReference>
<protein>
    <submittedName>
        <fullName evidence="12">Branched-chain amino acid ABC transporter permease</fullName>
    </submittedName>
</protein>
<name>A0A433JQI2_9MICO</name>
<comment type="similarity">
    <text evidence="9">Belongs to the binding-protein-dependent transport system permease family. LivHM subfamily.</text>
</comment>
<keyword evidence="5 11" id="KW-0812">Transmembrane</keyword>
<dbReference type="GO" id="GO:0015808">
    <property type="term" value="P:L-alanine transport"/>
    <property type="evidence" value="ECO:0007669"/>
    <property type="project" value="TreeGrafter"/>
</dbReference>
<keyword evidence="2" id="KW-0813">Transport</keyword>
<keyword evidence="13" id="KW-1185">Reference proteome</keyword>
<keyword evidence="4" id="KW-0997">Cell inner membrane</keyword>
<sequence length="517" mass="54811">MFPRASGHTRRARLVLIILKLNVRGAIPTGHNYATPLVRGAKHDRHVEAVTSAPPHGTVTWHWTRHRRHRRRLLGGNSLHAGKTSGLVPRPVALVLATLFAALALLGVGSAAASASTDPSEEPSGPVLSIGGIMRDGDDPVEGVEVTVEGGGFSEVATSDDTGRWSVVVPEEGDYSVTIDPDTLPDGLDLRDPDRTTADVTAAEWQTNTISRLFPLGEDTRQTSGFLDLFMQRLVSGLNFGLLVALAAIGITLIFGTTGLNNFAHGELVTFGGILAWVFAVLLGLNIFIAIPIVVILGAAFGYVQDTVLWRPLRRKGVKLVQAMIVSIGLALLLRYFYLFMVGGGTKTMNVGLSEAIVLGPVRITTGSVLSMALSVVVLVGVALFLTRTRIGKATRAVSDNAALAAASGIDVDRIIRIVWVIAGALAALAGVMLALYRQVSWDMGFQVLLLMFAAVTLGGLGSAYGALVGSIVVGLFVELSTLFIPADLKYAAALIVLIFVLLLRPQGILGRRERIG</sequence>
<dbReference type="Proteomes" id="UP000274909">
    <property type="component" value="Unassembled WGS sequence"/>
</dbReference>
<evidence type="ECO:0000256" key="3">
    <source>
        <dbReference type="ARBA" id="ARBA00022475"/>
    </source>
</evidence>
<dbReference type="GO" id="GO:0005886">
    <property type="term" value="C:plasma membrane"/>
    <property type="evidence" value="ECO:0007669"/>
    <property type="project" value="UniProtKB-SubCell"/>
</dbReference>
<dbReference type="GO" id="GO:0005304">
    <property type="term" value="F:L-valine transmembrane transporter activity"/>
    <property type="evidence" value="ECO:0007669"/>
    <property type="project" value="TreeGrafter"/>
</dbReference>
<evidence type="ECO:0000313" key="12">
    <source>
        <dbReference type="EMBL" id="RUQ98936.1"/>
    </source>
</evidence>
<feature type="region of interest" description="Disordered" evidence="10">
    <location>
        <begin position="113"/>
        <end position="141"/>
    </location>
</feature>
<feature type="transmembrane region" description="Helical" evidence="11">
    <location>
        <begin position="92"/>
        <end position="113"/>
    </location>
</feature>
<dbReference type="GO" id="GO:0015188">
    <property type="term" value="F:L-isoleucine transmembrane transporter activity"/>
    <property type="evidence" value="ECO:0007669"/>
    <property type="project" value="TreeGrafter"/>
</dbReference>
<feature type="transmembrane region" description="Helical" evidence="11">
    <location>
        <begin position="234"/>
        <end position="255"/>
    </location>
</feature>
<evidence type="ECO:0000313" key="13">
    <source>
        <dbReference type="Proteomes" id="UP000274909"/>
    </source>
</evidence>
<evidence type="ECO:0000256" key="11">
    <source>
        <dbReference type="SAM" id="Phobius"/>
    </source>
</evidence>
<dbReference type="GO" id="GO:0042941">
    <property type="term" value="P:D-alanine transmembrane transport"/>
    <property type="evidence" value="ECO:0007669"/>
    <property type="project" value="TreeGrafter"/>
</dbReference>
<feature type="transmembrane region" description="Helical" evidence="11">
    <location>
        <begin position="325"/>
        <end position="344"/>
    </location>
</feature>
<feature type="transmembrane region" description="Helical" evidence="11">
    <location>
        <begin position="418"/>
        <end position="438"/>
    </location>
</feature>
<gene>
    <name evidence="12" type="ORF">ELQ94_11415</name>
</gene>
<proteinExistence type="inferred from homology"/>
<evidence type="ECO:0000256" key="6">
    <source>
        <dbReference type="ARBA" id="ARBA00022970"/>
    </source>
</evidence>
<dbReference type="GO" id="GO:0015190">
    <property type="term" value="F:L-leucine transmembrane transporter activity"/>
    <property type="evidence" value="ECO:0007669"/>
    <property type="project" value="TreeGrafter"/>
</dbReference>
<dbReference type="GO" id="GO:0015192">
    <property type="term" value="F:L-phenylalanine transmembrane transporter activity"/>
    <property type="evidence" value="ECO:0007669"/>
    <property type="project" value="TreeGrafter"/>
</dbReference>
<evidence type="ECO:0000256" key="4">
    <source>
        <dbReference type="ARBA" id="ARBA00022519"/>
    </source>
</evidence>
<evidence type="ECO:0000256" key="10">
    <source>
        <dbReference type="SAM" id="MobiDB-lite"/>
    </source>
</evidence>
<reference evidence="12 13" key="1">
    <citation type="submission" date="2018-12" db="EMBL/GenBank/DDBJ databases">
        <authorList>
            <person name="Li F."/>
        </authorList>
    </citation>
    <scope>NUCLEOTIDE SEQUENCE [LARGE SCALE GENOMIC DNA]</scope>
    <source>
        <strain evidence="12 13">EGI 6500705</strain>
    </source>
</reference>
<dbReference type="Pfam" id="PF02653">
    <property type="entry name" value="BPD_transp_2"/>
    <property type="match status" value="1"/>
</dbReference>
<feature type="transmembrane region" description="Helical" evidence="11">
    <location>
        <begin position="491"/>
        <end position="510"/>
    </location>
</feature>
<feature type="transmembrane region" description="Helical" evidence="11">
    <location>
        <begin position="275"/>
        <end position="304"/>
    </location>
</feature>
<accession>A0A433JQI2</accession>
<comment type="subcellular location">
    <subcellularLocation>
        <location evidence="1">Cell membrane</location>
        <topology evidence="1">Multi-pass membrane protein</topology>
    </subcellularLocation>
</comment>
<feature type="transmembrane region" description="Helical" evidence="11">
    <location>
        <begin position="364"/>
        <end position="386"/>
    </location>
</feature>
<evidence type="ECO:0000256" key="9">
    <source>
        <dbReference type="ARBA" id="ARBA00037998"/>
    </source>
</evidence>
<evidence type="ECO:0000256" key="2">
    <source>
        <dbReference type="ARBA" id="ARBA00022448"/>
    </source>
</evidence>
<dbReference type="EMBL" id="RZGZ01000003">
    <property type="protein sequence ID" value="RUQ98936.1"/>
    <property type="molecule type" value="Genomic_DNA"/>
</dbReference>
<dbReference type="InterPro" id="IPR052157">
    <property type="entry name" value="BCAA_transport_permease"/>
</dbReference>
<evidence type="ECO:0000256" key="8">
    <source>
        <dbReference type="ARBA" id="ARBA00023136"/>
    </source>
</evidence>
<dbReference type="PANTHER" id="PTHR11795">
    <property type="entry name" value="BRANCHED-CHAIN AMINO ACID TRANSPORT SYSTEM PERMEASE PROTEIN LIVH"/>
    <property type="match status" value="1"/>
</dbReference>
<evidence type="ECO:0000256" key="7">
    <source>
        <dbReference type="ARBA" id="ARBA00022989"/>
    </source>
</evidence>
<dbReference type="InterPro" id="IPR001851">
    <property type="entry name" value="ABC_transp_permease"/>
</dbReference>
<keyword evidence="7 11" id="KW-1133">Transmembrane helix</keyword>
<dbReference type="PANTHER" id="PTHR11795:SF371">
    <property type="entry name" value="HIGH-AFFINITY BRANCHED-CHAIN AMINO ACID TRANSPORT SYSTEM PERMEASE PROTEIN LIVH"/>
    <property type="match status" value="1"/>
</dbReference>
<comment type="caution">
    <text evidence="12">The sequence shown here is derived from an EMBL/GenBank/DDBJ whole genome shotgun (WGS) entry which is preliminary data.</text>
</comment>
<organism evidence="12 13">
    <name type="scientific">Labedella endophytica</name>
    <dbReference type="NCBI Taxonomy" id="1523160"/>
    <lineage>
        <taxon>Bacteria</taxon>
        <taxon>Bacillati</taxon>
        <taxon>Actinomycetota</taxon>
        <taxon>Actinomycetes</taxon>
        <taxon>Micrococcales</taxon>
        <taxon>Microbacteriaceae</taxon>
        <taxon>Labedella</taxon>
    </lineage>
</organism>
<evidence type="ECO:0000256" key="1">
    <source>
        <dbReference type="ARBA" id="ARBA00004651"/>
    </source>
</evidence>
<dbReference type="CDD" id="cd06582">
    <property type="entry name" value="TM_PBP1_LivH_like"/>
    <property type="match status" value="1"/>
</dbReference>
<evidence type="ECO:0000256" key="5">
    <source>
        <dbReference type="ARBA" id="ARBA00022692"/>
    </source>
</evidence>